<feature type="domain" description="Peptidase C1A papain C-terminal" evidence="4">
    <location>
        <begin position="61"/>
        <end position="124"/>
    </location>
</feature>
<dbReference type="InterPro" id="IPR000169">
    <property type="entry name" value="Pept_cys_AS"/>
</dbReference>
<dbReference type="AlphaFoldDB" id="A0A1D1UVK6"/>
<evidence type="ECO:0000256" key="3">
    <source>
        <dbReference type="ARBA" id="ARBA00022807"/>
    </source>
</evidence>
<keyword evidence="1" id="KW-0645">Protease</keyword>
<sequence>MTQLLDFDRWCVAEDEAEETTKELPIDAPYATGLIPLTREEYAKLPHLKRNSSCVRSSEMIPSWFDARQKWPRCSSIRTIRVQGGRGTCWAVSGSGVMSDRVCTASEQNIDVTFSSNQAASCTYLDKTPNQK</sequence>
<proteinExistence type="predicted"/>
<evidence type="ECO:0000256" key="2">
    <source>
        <dbReference type="ARBA" id="ARBA00022801"/>
    </source>
</evidence>
<organism evidence="5 6">
    <name type="scientific">Ramazzottius varieornatus</name>
    <name type="common">Water bear</name>
    <name type="synonym">Tardigrade</name>
    <dbReference type="NCBI Taxonomy" id="947166"/>
    <lineage>
        <taxon>Eukaryota</taxon>
        <taxon>Metazoa</taxon>
        <taxon>Ecdysozoa</taxon>
        <taxon>Tardigrada</taxon>
        <taxon>Eutardigrada</taxon>
        <taxon>Parachela</taxon>
        <taxon>Hypsibioidea</taxon>
        <taxon>Ramazzottiidae</taxon>
        <taxon>Ramazzottius</taxon>
    </lineage>
</organism>
<keyword evidence="3" id="KW-0788">Thiol protease</keyword>
<evidence type="ECO:0000259" key="4">
    <source>
        <dbReference type="Pfam" id="PF00112"/>
    </source>
</evidence>
<dbReference type="EMBL" id="BDGG01000002">
    <property type="protein sequence ID" value="GAU92560.1"/>
    <property type="molecule type" value="Genomic_DNA"/>
</dbReference>
<dbReference type="STRING" id="947166.A0A1D1UVK6"/>
<comment type="caution">
    <text evidence="5">The sequence shown here is derived from an EMBL/GenBank/DDBJ whole genome shotgun (WGS) entry which is preliminary data.</text>
</comment>
<dbReference type="SUPFAM" id="SSF54001">
    <property type="entry name" value="Cysteine proteinases"/>
    <property type="match status" value="1"/>
</dbReference>
<dbReference type="Gene3D" id="3.90.70.10">
    <property type="entry name" value="Cysteine proteinases"/>
    <property type="match status" value="1"/>
</dbReference>
<keyword evidence="2" id="KW-0378">Hydrolase</keyword>
<accession>A0A1D1UVK6</accession>
<protein>
    <recommendedName>
        <fullName evidence="4">Peptidase C1A papain C-terminal domain-containing protein</fullName>
    </recommendedName>
</protein>
<dbReference type="OrthoDB" id="5850821at2759"/>
<dbReference type="GO" id="GO:0008234">
    <property type="term" value="F:cysteine-type peptidase activity"/>
    <property type="evidence" value="ECO:0007669"/>
    <property type="project" value="UniProtKB-KW"/>
</dbReference>
<dbReference type="Pfam" id="PF00112">
    <property type="entry name" value="Peptidase_C1"/>
    <property type="match status" value="1"/>
</dbReference>
<dbReference type="InterPro" id="IPR038765">
    <property type="entry name" value="Papain-like_cys_pep_sf"/>
</dbReference>
<dbReference type="PROSITE" id="PS00139">
    <property type="entry name" value="THIOL_PROTEASE_CYS"/>
    <property type="match status" value="1"/>
</dbReference>
<keyword evidence="6" id="KW-1185">Reference proteome</keyword>
<evidence type="ECO:0000313" key="6">
    <source>
        <dbReference type="Proteomes" id="UP000186922"/>
    </source>
</evidence>
<dbReference type="GO" id="GO:0006508">
    <property type="term" value="P:proteolysis"/>
    <property type="evidence" value="ECO:0007669"/>
    <property type="project" value="UniProtKB-KW"/>
</dbReference>
<dbReference type="InterPro" id="IPR000668">
    <property type="entry name" value="Peptidase_C1A_C"/>
</dbReference>
<evidence type="ECO:0000313" key="5">
    <source>
        <dbReference type="EMBL" id="GAU92560.1"/>
    </source>
</evidence>
<gene>
    <name evidence="5" type="primary">RvY_04624-1</name>
    <name evidence="5" type="synonym">RvY_04624.1</name>
    <name evidence="5" type="ORF">RvY_04624</name>
</gene>
<dbReference type="Proteomes" id="UP000186922">
    <property type="component" value="Unassembled WGS sequence"/>
</dbReference>
<reference evidence="5 6" key="1">
    <citation type="journal article" date="2016" name="Nat. Commun.">
        <title>Extremotolerant tardigrade genome and improved radiotolerance of human cultured cells by tardigrade-unique protein.</title>
        <authorList>
            <person name="Hashimoto T."/>
            <person name="Horikawa D.D."/>
            <person name="Saito Y."/>
            <person name="Kuwahara H."/>
            <person name="Kozuka-Hata H."/>
            <person name="Shin-I T."/>
            <person name="Minakuchi Y."/>
            <person name="Ohishi K."/>
            <person name="Motoyama A."/>
            <person name="Aizu T."/>
            <person name="Enomoto A."/>
            <person name="Kondo K."/>
            <person name="Tanaka S."/>
            <person name="Hara Y."/>
            <person name="Koshikawa S."/>
            <person name="Sagara H."/>
            <person name="Miura T."/>
            <person name="Yokobori S."/>
            <person name="Miyagawa K."/>
            <person name="Suzuki Y."/>
            <person name="Kubo T."/>
            <person name="Oyama M."/>
            <person name="Kohara Y."/>
            <person name="Fujiyama A."/>
            <person name="Arakawa K."/>
            <person name="Katayama T."/>
            <person name="Toyoda A."/>
            <person name="Kunieda T."/>
        </authorList>
    </citation>
    <scope>NUCLEOTIDE SEQUENCE [LARGE SCALE GENOMIC DNA]</scope>
    <source>
        <strain evidence="5 6">YOKOZUNA-1</strain>
    </source>
</reference>
<name>A0A1D1UVK6_RAMVA</name>
<evidence type="ECO:0000256" key="1">
    <source>
        <dbReference type="ARBA" id="ARBA00022670"/>
    </source>
</evidence>